<evidence type="ECO:0008006" key="5">
    <source>
        <dbReference type="Google" id="ProtNLM"/>
    </source>
</evidence>
<dbReference type="SUPFAM" id="SSF52833">
    <property type="entry name" value="Thioredoxin-like"/>
    <property type="match status" value="1"/>
</dbReference>
<accession>A0ABN1GI92</accession>
<dbReference type="CDD" id="cd02980">
    <property type="entry name" value="TRX_Fd_family"/>
    <property type="match status" value="1"/>
</dbReference>
<dbReference type="RefSeq" id="WP_343807146.1">
    <property type="nucleotide sequence ID" value="NZ_BAAADE010000009.1"/>
</dbReference>
<dbReference type="SUPFAM" id="SSF53800">
    <property type="entry name" value="Chelatase"/>
    <property type="match status" value="1"/>
</dbReference>
<keyword evidence="1" id="KW-0479">Metal-binding</keyword>
<dbReference type="Pfam" id="PF01903">
    <property type="entry name" value="CbiX"/>
    <property type="match status" value="1"/>
</dbReference>
<dbReference type="InterPro" id="IPR028431">
    <property type="entry name" value="NADP_DH_HndA-like"/>
</dbReference>
<dbReference type="PANTHER" id="PTHR43342">
    <property type="entry name" value="NADH-QUINONE OXIDOREDUCTASE, E SUBUNIT"/>
    <property type="match status" value="1"/>
</dbReference>
<evidence type="ECO:0000256" key="2">
    <source>
        <dbReference type="ARBA" id="ARBA00023239"/>
    </source>
</evidence>
<dbReference type="Gene3D" id="3.40.30.10">
    <property type="entry name" value="Glutaredoxin"/>
    <property type="match status" value="1"/>
</dbReference>
<keyword evidence="4" id="KW-1185">Reference proteome</keyword>
<reference evidence="3 4" key="1">
    <citation type="journal article" date="2019" name="Int. J. Syst. Evol. Microbiol.">
        <title>The Global Catalogue of Microorganisms (GCM) 10K type strain sequencing project: providing services to taxonomists for standard genome sequencing and annotation.</title>
        <authorList>
            <consortium name="The Broad Institute Genomics Platform"/>
            <consortium name="The Broad Institute Genome Sequencing Center for Infectious Disease"/>
            <person name="Wu L."/>
            <person name="Ma J."/>
        </authorList>
    </citation>
    <scope>NUCLEOTIDE SEQUENCE [LARGE SCALE GENOMIC DNA]</scope>
    <source>
        <strain evidence="3 4">JCM 15115</strain>
    </source>
</reference>
<sequence>MDQFGALEDQVPVAAATREAVILLAKSAFAAAPHQDMQKLAELAAVQYPQAHIIYAFSEQGRPSFKQALLELTEQSFDQILVLPLVLPMEPSFQLWITKALRRWQQESDKSWPEIKLGATLDKSPHWAELLKNLLQQTVQSIPLPPLEKPFNEGSLIPAQKYRMLVCEGRACQAAGADAIWCHLRNEQERQKLRIVGDGMMSAQTSCLGPCNLAPVVQVFPDGTWYGGVTEKAIDRIITEHLLGGQPVEDYAYSASGKKQRLRKV</sequence>
<proteinExistence type="predicted"/>
<evidence type="ECO:0000256" key="1">
    <source>
        <dbReference type="ARBA" id="ARBA00022723"/>
    </source>
</evidence>
<dbReference type="InterPro" id="IPR036249">
    <property type="entry name" value="Thioredoxin-like_sf"/>
</dbReference>
<gene>
    <name evidence="3" type="ORF">GCM10008943_29410</name>
</gene>
<dbReference type="PANTHER" id="PTHR43342:SF1">
    <property type="entry name" value="BIFURCATING [FEFE] HYDROGENASE GAMMA SUBUNIT"/>
    <property type="match status" value="1"/>
</dbReference>
<dbReference type="Proteomes" id="UP001424441">
    <property type="component" value="Unassembled WGS sequence"/>
</dbReference>
<evidence type="ECO:0000313" key="4">
    <source>
        <dbReference type="Proteomes" id="UP001424441"/>
    </source>
</evidence>
<protein>
    <recommendedName>
        <fullName evidence="5">NADH:ubiquinone oxidoreductase</fullName>
    </recommendedName>
</protein>
<organism evidence="3 4">
    <name type="scientific">Paenochrobactrum glaciei</name>
    <dbReference type="NCBI Taxonomy" id="486407"/>
    <lineage>
        <taxon>Bacteria</taxon>
        <taxon>Pseudomonadati</taxon>
        <taxon>Pseudomonadota</taxon>
        <taxon>Alphaproteobacteria</taxon>
        <taxon>Hyphomicrobiales</taxon>
        <taxon>Brucellaceae</taxon>
        <taxon>Paenochrobactrum</taxon>
    </lineage>
</organism>
<dbReference type="Gene3D" id="3.40.50.1400">
    <property type="match status" value="1"/>
</dbReference>
<dbReference type="EMBL" id="BAAADE010000009">
    <property type="protein sequence ID" value="GAA0612049.1"/>
    <property type="molecule type" value="Genomic_DNA"/>
</dbReference>
<keyword evidence="2" id="KW-0456">Lyase</keyword>
<comment type="caution">
    <text evidence="3">The sequence shown here is derived from an EMBL/GenBank/DDBJ whole genome shotgun (WGS) entry which is preliminary data.</text>
</comment>
<dbReference type="InterPro" id="IPR002762">
    <property type="entry name" value="CbiX-like"/>
</dbReference>
<dbReference type="Pfam" id="PF01257">
    <property type="entry name" value="2Fe-2S_thioredx"/>
    <property type="match status" value="1"/>
</dbReference>
<name>A0ABN1GI92_9HYPH</name>
<evidence type="ECO:0000313" key="3">
    <source>
        <dbReference type="EMBL" id="GAA0612049.1"/>
    </source>
</evidence>